<dbReference type="Proteomes" id="UP000005561">
    <property type="component" value="Unassembled WGS sequence"/>
</dbReference>
<reference evidence="1" key="1">
    <citation type="submission" date="2009-07" db="EMBL/GenBank/DDBJ databases">
        <authorList>
            <person name="Weinstock G."/>
            <person name="Sodergren E."/>
            <person name="Clifton S."/>
            <person name="Fulton L."/>
            <person name="Fulton B."/>
            <person name="Courtney L."/>
            <person name="Fronick C."/>
            <person name="Harrison M."/>
            <person name="Strong C."/>
            <person name="Farmer C."/>
            <person name="Delahaunty K."/>
            <person name="Markovic C."/>
            <person name="Hall O."/>
            <person name="Minx P."/>
            <person name="Tomlinson C."/>
            <person name="Mitreva M."/>
            <person name="Nelson J."/>
            <person name="Hou S."/>
            <person name="Wollam A."/>
            <person name="Pepin K.H."/>
            <person name="Johnson M."/>
            <person name="Bhonagiri V."/>
            <person name="Nash W.E."/>
            <person name="Warren W."/>
            <person name="Chinwalla A."/>
            <person name="Mardis E.R."/>
            <person name="Wilson R.K."/>
        </authorList>
    </citation>
    <scope>NUCLEOTIDE SEQUENCE [LARGE SCALE GENOMIC DNA]</scope>
    <source>
        <strain evidence="1">DSM 14469</strain>
    </source>
</reference>
<evidence type="ECO:0000313" key="1">
    <source>
        <dbReference type="EMBL" id="EET59780.1"/>
    </source>
</evidence>
<dbReference type="AlphaFoldDB" id="C6LHP1"/>
<evidence type="ECO:0000313" key="2">
    <source>
        <dbReference type="Proteomes" id="UP000005561"/>
    </source>
</evidence>
<proteinExistence type="predicted"/>
<accession>C6LHP1</accession>
<protein>
    <submittedName>
        <fullName evidence="1">Uncharacterized protein</fullName>
    </submittedName>
</protein>
<sequence>MLPKNAYLFITNHILAHIFKKTIFRIIIFCEDFVKNYAKNIN</sequence>
<comment type="caution">
    <text evidence="1">The sequence shown here is derived from an EMBL/GenBank/DDBJ whole genome shotgun (WGS) entry which is preliminary data.</text>
</comment>
<dbReference type="EMBL" id="ACCL02000015">
    <property type="protein sequence ID" value="EET59780.1"/>
    <property type="molecule type" value="Genomic_DNA"/>
</dbReference>
<gene>
    <name evidence="1" type="ORF">BRYFOR_08152</name>
</gene>
<organism evidence="1 2">
    <name type="scientific">Marvinbryantia formatexigens DSM 14469</name>
    <dbReference type="NCBI Taxonomy" id="478749"/>
    <lineage>
        <taxon>Bacteria</taxon>
        <taxon>Bacillati</taxon>
        <taxon>Bacillota</taxon>
        <taxon>Clostridia</taxon>
        <taxon>Lachnospirales</taxon>
        <taxon>Lachnospiraceae</taxon>
        <taxon>Marvinbryantia</taxon>
    </lineage>
</organism>
<keyword evidence="2" id="KW-1185">Reference proteome</keyword>
<name>C6LHP1_9FIRM</name>